<evidence type="ECO:0000313" key="9">
    <source>
        <dbReference type="Proteomes" id="UP000722957"/>
    </source>
</evidence>
<protein>
    <submittedName>
        <fullName evidence="7">TetR/AcrR family transcriptional regulator</fullName>
    </submittedName>
</protein>
<dbReference type="InterPro" id="IPR001647">
    <property type="entry name" value="HTH_TetR"/>
</dbReference>
<dbReference type="OMA" id="NAVMEKC"/>
<dbReference type="Pfam" id="PF16925">
    <property type="entry name" value="TetR_C_13"/>
    <property type="match status" value="1"/>
</dbReference>
<dbReference type="AlphaFoldDB" id="A0A1Q1MGP9"/>
<gene>
    <name evidence="6" type="ORF">DYL72_19540</name>
    <name evidence="7" type="ORF">EAY07_17520</name>
</gene>
<evidence type="ECO:0000256" key="4">
    <source>
        <dbReference type="PROSITE-ProRule" id="PRU00335"/>
    </source>
</evidence>
<dbReference type="RefSeq" id="WP_013867811.1">
    <property type="nucleotide sequence ID" value="NZ_CP020533.1"/>
</dbReference>
<dbReference type="InterPro" id="IPR009057">
    <property type="entry name" value="Homeodomain-like_sf"/>
</dbReference>
<dbReference type="InterPro" id="IPR036271">
    <property type="entry name" value="Tet_transcr_reg_TetR-rel_C_sf"/>
</dbReference>
<keyword evidence="1" id="KW-0805">Transcription regulation</keyword>
<dbReference type="GO" id="GO:0003677">
    <property type="term" value="F:DNA binding"/>
    <property type="evidence" value="ECO:0007669"/>
    <property type="project" value="UniProtKB-UniRule"/>
</dbReference>
<organism evidence="7 9">
    <name type="scientific">Vibrio anguillarum</name>
    <name type="common">Listonella anguillarum</name>
    <dbReference type="NCBI Taxonomy" id="55601"/>
    <lineage>
        <taxon>Bacteria</taxon>
        <taxon>Pseudomonadati</taxon>
        <taxon>Pseudomonadota</taxon>
        <taxon>Gammaproteobacteria</taxon>
        <taxon>Vibrionales</taxon>
        <taxon>Vibrionaceae</taxon>
        <taxon>Vibrio</taxon>
    </lineage>
</organism>
<accession>A0A1Q1MGP9</accession>
<dbReference type="KEGG" id="vau:VANGNB10_cII0471"/>
<evidence type="ECO:0000256" key="1">
    <source>
        <dbReference type="ARBA" id="ARBA00023015"/>
    </source>
</evidence>
<feature type="domain" description="HTH tetR-type" evidence="5">
    <location>
        <begin position="6"/>
        <end position="66"/>
    </location>
</feature>
<dbReference type="InterPro" id="IPR011075">
    <property type="entry name" value="TetR_C"/>
</dbReference>
<keyword evidence="2 4" id="KW-0238">DNA-binding</keyword>
<dbReference type="Gene3D" id="1.10.357.10">
    <property type="entry name" value="Tetracycline Repressor, domain 2"/>
    <property type="match status" value="1"/>
</dbReference>
<proteinExistence type="predicted"/>
<dbReference type="PROSITE" id="PS50977">
    <property type="entry name" value="HTH_TETR_2"/>
    <property type="match status" value="1"/>
</dbReference>
<reference evidence="7 9" key="2">
    <citation type="journal article" date="2021" name="PeerJ">
        <title>Analysis of 44 Vibrio anguillarum genomes reveals high genetic diversity.</title>
        <authorList>
            <person name="Hansen M.J."/>
            <person name="Dalsgaard I."/>
        </authorList>
    </citation>
    <scope>NUCLEOTIDE SEQUENCE [LARGE SCALE GENOMIC DNA]</scope>
    <source>
        <strain evidence="7 9">17-16730-2A</strain>
    </source>
</reference>
<name>A0A1Q1MGP9_VIBAN</name>
<dbReference type="EMBL" id="CP034673">
    <property type="protein sequence ID" value="AZS27104.1"/>
    <property type="molecule type" value="Genomic_DNA"/>
</dbReference>
<dbReference type="Proteomes" id="UP000722957">
    <property type="component" value="Unassembled WGS sequence"/>
</dbReference>
<dbReference type="EMBL" id="RDOM01000066">
    <property type="protein sequence ID" value="MBF4273792.1"/>
    <property type="molecule type" value="Genomic_DNA"/>
</dbReference>
<evidence type="ECO:0000259" key="5">
    <source>
        <dbReference type="PROSITE" id="PS50977"/>
    </source>
</evidence>
<feature type="DNA-binding region" description="H-T-H motif" evidence="4">
    <location>
        <begin position="29"/>
        <end position="48"/>
    </location>
</feature>
<evidence type="ECO:0000256" key="2">
    <source>
        <dbReference type="ARBA" id="ARBA00023125"/>
    </source>
</evidence>
<dbReference type="PANTHER" id="PTHR47506">
    <property type="entry name" value="TRANSCRIPTIONAL REGULATORY PROTEIN"/>
    <property type="match status" value="1"/>
</dbReference>
<dbReference type="SUPFAM" id="SSF48498">
    <property type="entry name" value="Tetracyclin repressor-like, C-terminal domain"/>
    <property type="match status" value="1"/>
</dbReference>
<evidence type="ECO:0000313" key="6">
    <source>
        <dbReference type="EMBL" id="AZS27104.1"/>
    </source>
</evidence>
<dbReference type="Gene3D" id="1.10.10.60">
    <property type="entry name" value="Homeodomain-like"/>
    <property type="match status" value="1"/>
</dbReference>
<reference evidence="6 8" key="1">
    <citation type="submission" date="2018-12" db="EMBL/GenBank/DDBJ databases">
        <title>Characterization and Draft Genome of Vibrio anguillarum J360 Marine Pathogen Isolated from an Outbreak in Lumpfish (Cyclopterus lumpus).</title>
        <authorList>
            <person name="Vasquez J.I."/>
            <person name="Cao T."/>
            <person name="Chakraborty S."/>
            <person name="Gnanagobal H."/>
            <person name="Wescot J."/>
            <person name="Boyce D."/>
            <person name="Santander J."/>
        </authorList>
    </citation>
    <scope>NUCLEOTIDE SEQUENCE [LARGE SCALE GENOMIC DNA]</scope>
    <source>
        <strain evidence="6 8">J360</strain>
    </source>
</reference>
<dbReference type="SUPFAM" id="SSF46689">
    <property type="entry name" value="Homeodomain-like"/>
    <property type="match status" value="1"/>
</dbReference>
<dbReference type="Pfam" id="PF00440">
    <property type="entry name" value="TetR_N"/>
    <property type="match status" value="1"/>
</dbReference>
<evidence type="ECO:0000313" key="8">
    <source>
        <dbReference type="Proteomes" id="UP000256923"/>
    </source>
</evidence>
<dbReference type="PANTHER" id="PTHR47506:SF10">
    <property type="entry name" value="TRANSCRIPTIONAL REGULATORY PROTEIN"/>
    <property type="match status" value="1"/>
</dbReference>
<keyword evidence="3" id="KW-0804">Transcription</keyword>
<dbReference type="Proteomes" id="UP000256923">
    <property type="component" value="Chromosome 2"/>
</dbReference>
<evidence type="ECO:0000313" key="7">
    <source>
        <dbReference type="EMBL" id="MBF4273792.1"/>
    </source>
</evidence>
<evidence type="ECO:0000256" key="3">
    <source>
        <dbReference type="ARBA" id="ARBA00023163"/>
    </source>
</evidence>
<sequence>MARKSNFDREEKLIVAMDLFWKKGYSNTAISDLIDTLKINRFSLYNAYGDKKTLYYEALDKYLVSVPLPRLAELNQTNSAFEELTAFLKEFAKLQKTSSSGCFMQNALIEHAGQDEYVLAKGQQLFDQLLAVISHALRNAQEQKQIGTLLDANQLAKLVLVQMQGIRVMGKAKRYDDINAALESLLILLKGNAP</sequence>